<dbReference type="InterPro" id="IPR029063">
    <property type="entry name" value="SAM-dependent_MTases_sf"/>
</dbReference>
<evidence type="ECO:0000256" key="3">
    <source>
        <dbReference type="ARBA" id="ARBA00022679"/>
    </source>
</evidence>
<dbReference type="PROSITE" id="PS00095">
    <property type="entry name" value="C5_MTASE_2"/>
    <property type="match status" value="1"/>
</dbReference>
<evidence type="ECO:0000256" key="5">
    <source>
        <dbReference type="RuleBase" id="RU000416"/>
    </source>
</evidence>
<evidence type="ECO:0000313" key="7">
    <source>
        <dbReference type="Proteomes" id="UP000054387"/>
    </source>
</evidence>
<proteinExistence type="inferred from homology"/>
<keyword evidence="3" id="KW-0808">Transferase</keyword>
<dbReference type="PRINTS" id="PR00105">
    <property type="entry name" value="C5METTRFRASE"/>
</dbReference>
<evidence type="ECO:0000313" key="6">
    <source>
        <dbReference type="EMBL" id="KTG09523.1"/>
    </source>
</evidence>
<dbReference type="EC" id="2.1.1.37" evidence="1"/>
<evidence type="ECO:0000256" key="2">
    <source>
        <dbReference type="ARBA" id="ARBA00022603"/>
    </source>
</evidence>
<dbReference type="GO" id="GO:0003677">
    <property type="term" value="F:DNA binding"/>
    <property type="evidence" value="ECO:0007669"/>
    <property type="project" value="TreeGrafter"/>
</dbReference>
<dbReference type="STRING" id="1514971.AUR64_17300"/>
<dbReference type="Gene3D" id="1.10.10.10">
    <property type="entry name" value="Winged helix-like DNA-binding domain superfamily/Winged helix DNA-binding domain"/>
    <property type="match status" value="1"/>
</dbReference>
<dbReference type="Gene3D" id="3.40.50.150">
    <property type="entry name" value="Vaccinia Virus protein VP39"/>
    <property type="match status" value="1"/>
</dbReference>
<dbReference type="Gene3D" id="3.90.120.10">
    <property type="entry name" value="DNA Methylase, subunit A, domain 2"/>
    <property type="match status" value="1"/>
</dbReference>
<dbReference type="SUPFAM" id="SSF88659">
    <property type="entry name" value="Sigma3 and sigma4 domains of RNA polymerase sigma factors"/>
    <property type="match status" value="1"/>
</dbReference>
<gene>
    <name evidence="6" type="ORF">AUR64_17300</name>
</gene>
<dbReference type="Proteomes" id="UP000054387">
    <property type="component" value="Unassembled WGS sequence"/>
</dbReference>
<dbReference type="InterPro" id="IPR050390">
    <property type="entry name" value="C5-Methyltransferase"/>
</dbReference>
<sequence length="397" mass="44407">MTLHVLDLFCGAGGFSLGFRRAGFRTVAGIDIDEDALATFRRNLHDPAYCLNLGEYEASDILDLLDIEPDDVDVIIGGPPCKRFSPLAPEDDPDALRSLLQTYLNYVEEIQPRAFVMENVKGLSTRHREYLDAVLDRADGLSYDVDYRVLTSSDFGVPQGRDRIFVVGIHESEGVEFEWPEPTTADDPPTARSVLWGGALPRDGWPNSEESSHQPHIVENWREGGYKNDPYVEKQYQIRLHPDEPSWTITAGNQHFHPGKPRALTPREEASLQSFPRWFEFAGSKGSASRQVGNAVPPKLAKHVGRTLLESLGEPGRPPTDTVGMSMKQIADLSGRLTEREVEAVLLRSAGLSWREVGDEMGVTLKTASNLQYRAEQKVEEARETIEAFERLTRGEY</sequence>
<dbReference type="NCBIfam" id="TIGR00675">
    <property type="entry name" value="dcm"/>
    <property type="match status" value="1"/>
</dbReference>
<dbReference type="GO" id="GO:0003886">
    <property type="term" value="F:DNA (cytosine-5-)-methyltransferase activity"/>
    <property type="evidence" value="ECO:0007669"/>
    <property type="project" value="UniProtKB-EC"/>
</dbReference>
<dbReference type="PANTHER" id="PTHR10629">
    <property type="entry name" value="CYTOSINE-SPECIFIC METHYLTRANSFERASE"/>
    <property type="match status" value="1"/>
</dbReference>
<dbReference type="InterPro" id="IPR031303">
    <property type="entry name" value="C5_meth_CS"/>
</dbReference>
<keyword evidence="4" id="KW-0949">S-adenosyl-L-methionine</keyword>
<name>A0A0W1R7W3_9EURY</name>
<dbReference type="OrthoDB" id="5033at2157"/>
<reference evidence="6 7" key="1">
    <citation type="submission" date="2015-12" db="EMBL/GenBank/DDBJ databases">
        <title>Haloprofundus marisrubri gen. nov., sp. nov., an extremely halophilic archaeon isolated from the Discovery deep brine-seawater interface in the Red Sea.</title>
        <authorList>
            <person name="Zhang G."/>
            <person name="Stingl U."/>
            <person name="Rashid M."/>
        </authorList>
    </citation>
    <scope>NUCLEOTIDE SEQUENCE [LARGE SCALE GENOMIC DNA]</scope>
    <source>
        <strain evidence="6 7">SB9</strain>
    </source>
</reference>
<evidence type="ECO:0000256" key="4">
    <source>
        <dbReference type="ARBA" id="ARBA00022691"/>
    </source>
</evidence>
<keyword evidence="7" id="KW-1185">Reference proteome</keyword>
<dbReference type="PROSITE" id="PS51679">
    <property type="entry name" value="SAM_MT_C5"/>
    <property type="match status" value="1"/>
</dbReference>
<dbReference type="RefSeq" id="WP_058582675.1">
    <property type="nucleotide sequence ID" value="NZ_LOPU01000029.1"/>
</dbReference>
<dbReference type="AlphaFoldDB" id="A0A0W1R7W3"/>
<dbReference type="PANTHER" id="PTHR10629:SF52">
    <property type="entry name" value="DNA (CYTOSINE-5)-METHYLTRANSFERASE 1"/>
    <property type="match status" value="1"/>
</dbReference>
<keyword evidence="2" id="KW-0489">Methyltransferase</keyword>
<dbReference type="InterPro" id="IPR001525">
    <property type="entry name" value="C5_MeTfrase"/>
</dbReference>
<protein>
    <recommendedName>
        <fullName evidence="1">DNA (cytosine-5-)-methyltransferase</fullName>
        <ecNumber evidence="1">2.1.1.37</ecNumber>
    </recommendedName>
</protein>
<dbReference type="PROSITE" id="PS00094">
    <property type="entry name" value="C5_MTASE_1"/>
    <property type="match status" value="1"/>
</dbReference>
<comment type="similarity">
    <text evidence="5">Belongs to the class I-like SAM-binding methyltransferase superfamily. C5-methyltransferase family.</text>
</comment>
<dbReference type="SUPFAM" id="SSF53335">
    <property type="entry name" value="S-adenosyl-L-methionine-dependent methyltransferases"/>
    <property type="match status" value="1"/>
</dbReference>
<evidence type="ECO:0000256" key="1">
    <source>
        <dbReference type="ARBA" id="ARBA00011975"/>
    </source>
</evidence>
<dbReference type="Pfam" id="PF00145">
    <property type="entry name" value="DNA_methylase"/>
    <property type="match status" value="1"/>
</dbReference>
<dbReference type="GO" id="GO:0044027">
    <property type="term" value="P:negative regulation of gene expression via chromosomal CpG island methylation"/>
    <property type="evidence" value="ECO:0007669"/>
    <property type="project" value="TreeGrafter"/>
</dbReference>
<comment type="caution">
    <text evidence="6">The sequence shown here is derived from an EMBL/GenBank/DDBJ whole genome shotgun (WGS) entry which is preliminary data.</text>
</comment>
<dbReference type="EMBL" id="LOPU01000029">
    <property type="protein sequence ID" value="KTG09523.1"/>
    <property type="molecule type" value="Genomic_DNA"/>
</dbReference>
<dbReference type="GO" id="GO:0032259">
    <property type="term" value="P:methylation"/>
    <property type="evidence" value="ECO:0007669"/>
    <property type="project" value="UniProtKB-KW"/>
</dbReference>
<accession>A0A0W1R7W3</accession>
<dbReference type="InterPro" id="IPR013324">
    <property type="entry name" value="RNA_pol_sigma_r3/r4-like"/>
</dbReference>
<dbReference type="InterPro" id="IPR018117">
    <property type="entry name" value="C5_DNA_meth_AS"/>
</dbReference>
<dbReference type="InterPro" id="IPR036388">
    <property type="entry name" value="WH-like_DNA-bd_sf"/>
</dbReference>
<organism evidence="6 7">
    <name type="scientific">Haloprofundus marisrubri</name>
    <dbReference type="NCBI Taxonomy" id="1514971"/>
    <lineage>
        <taxon>Archaea</taxon>
        <taxon>Methanobacteriati</taxon>
        <taxon>Methanobacteriota</taxon>
        <taxon>Stenosarchaea group</taxon>
        <taxon>Halobacteria</taxon>
        <taxon>Halobacteriales</taxon>
        <taxon>Haloferacaceae</taxon>
        <taxon>Haloprofundus</taxon>
    </lineage>
</organism>